<keyword evidence="2" id="KW-1185">Reference proteome</keyword>
<gene>
    <name evidence="1" type="ORF">CR513_48151</name>
</gene>
<dbReference type="Proteomes" id="UP000257109">
    <property type="component" value="Unassembled WGS sequence"/>
</dbReference>
<organism evidence="1 2">
    <name type="scientific">Mucuna pruriens</name>
    <name type="common">Velvet bean</name>
    <name type="synonym">Dolichos pruriens</name>
    <dbReference type="NCBI Taxonomy" id="157652"/>
    <lineage>
        <taxon>Eukaryota</taxon>
        <taxon>Viridiplantae</taxon>
        <taxon>Streptophyta</taxon>
        <taxon>Embryophyta</taxon>
        <taxon>Tracheophyta</taxon>
        <taxon>Spermatophyta</taxon>
        <taxon>Magnoliopsida</taxon>
        <taxon>eudicotyledons</taxon>
        <taxon>Gunneridae</taxon>
        <taxon>Pentapetalae</taxon>
        <taxon>rosids</taxon>
        <taxon>fabids</taxon>
        <taxon>Fabales</taxon>
        <taxon>Fabaceae</taxon>
        <taxon>Papilionoideae</taxon>
        <taxon>50 kb inversion clade</taxon>
        <taxon>NPAAA clade</taxon>
        <taxon>indigoferoid/millettioid clade</taxon>
        <taxon>Phaseoleae</taxon>
        <taxon>Mucuna</taxon>
    </lineage>
</organism>
<accession>A0A371F244</accession>
<dbReference type="PANTHER" id="PTHR35046">
    <property type="entry name" value="ZINC KNUCKLE (CCHC-TYPE) FAMILY PROTEIN"/>
    <property type="match status" value="1"/>
</dbReference>
<dbReference type="PANTHER" id="PTHR35046:SF26">
    <property type="entry name" value="RNA-DIRECTED DNA POLYMERASE"/>
    <property type="match status" value="1"/>
</dbReference>
<sequence length="63" mass="7148">MVLEASKEVNLPTMVHLRPYKLHWLSDKGEMVVDKQVSLAFTLGEYNDETLCDVVPMEATHTS</sequence>
<dbReference type="AlphaFoldDB" id="A0A371F244"/>
<comment type="caution">
    <text evidence="1">The sequence shown here is derived from an EMBL/GenBank/DDBJ whole genome shotgun (WGS) entry which is preliminary data.</text>
</comment>
<reference evidence="1" key="1">
    <citation type="submission" date="2018-05" db="EMBL/GenBank/DDBJ databases">
        <title>Draft genome of Mucuna pruriens seed.</title>
        <authorList>
            <person name="Nnadi N.E."/>
            <person name="Vos R."/>
            <person name="Hasami M.H."/>
            <person name="Devisetty U.K."/>
            <person name="Aguiy J.C."/>
        </authorList>
    </citation>
    <scope>NUCLEOTIDE SEQUENCE [LARGE SCALE GENOMIC DNA]</scope>
    <source>
        <strain evidence="1">JCA_2017</strain>
    </source>
</reference>
<name>A0A371F244_MUCPR</name>
<evidence type="ECO:0000313" key="2">
    <source>
        <dbReference type="Proteomes" id="UP000257109"/>
    </source>
</evidence>
<proteinExistence type="predicted"/>
<dbReference type="EMBL" id="QJKJ01010929">
    <property type="protein sequence ID" value="RDX72369.1"/>
    <property type="molecule type" value="Genomic_DNA"/>
</dbReference>
<feature type="non-terminal residue" evidence="1">
    <location>
        <position position="1"/>
    </location>
</feature>
<evidence type="ECO:0000313" key="1">
    <source>
        <dbReference type="EMBL" id="RDX72369.1"/>
    </source>
</evidence>
<protein>
    <submittedName>
        <fullName evidence="1">Uncharacterized protein</fullName>
    </submittedName>
</protein>
<dbReference type="OrthoDB" id="1747743at2759"/>